<organism evidence="1">
    <name type="scientific">Rhizophora mucronata</name>
    <name type="common">Asiatic mangrove</name>
    <dbReference type="NCBI Taxonomy" id="61149"/>
    <lineage>
        <taxon>Eukaryota</taxon>
        <taxon>Viridiplantae</taxon>
        <taxon>Streptophyta</taxon>
        <taxon>Embryophyta</taxon>
        <taxon>Tracheophyta</taxon>
        <taxon>Spermatophyta</taxon>
        <taxon>Magnoliopsida</taxon>
        <taxon>eudicotyledons</taxon>
        <taxon>Gunneridae</taxon>
        <taxon>Pentapetalae</taxon>
        <taxon>rosids</taxon>
        <taxon>fabids</taxon>
        <taxon>Malpighiales</taxon>
        <taxon>Rhizophoraceae</taxon>
        <taxon>Rhizophora</taxon>
    </lineage>
</organism>
<name>A0A2P2P5Y0_RHIMU</name>
<dbReference type="EMBL" id="GGEC01069633">
    <property type="protein sequence ID" value="MBX50117.1"/>
    <property type="molecule type" value="Transcribed_RNA"/>
</dbReference>
<sequence>MFNIIPSLGAMYLSTCCNHDKVGLPKLCSMFLAYA</sequence>
<proteinExistence type="predicted"/>
<dbReference type="AlphaFoldDB" id="A0A2P2P5Y0"/>
<reference evidence="1" key="1">
    <citation type="submission" date="2018-02" db="EMBL/GenBank/DDBJ databases">
        <title>Rhizophora mucronata_Transcriptome.</title>
        <authorList>
            <person name="Meera S.P."/>
            <person name="Sreeshan A."/>
            <person name="Augustine A."/>
        </authorList>
    </citation>
    <scope>NUCLEOTIDE SEQUENCE</scope>
    <source>
        <tissue evidence="1">Leaf</tissue>
    </source>
</reference>
<accession>A0A2P2P5Y0</accession>
<protein>
    <submittedName>
        <fullName evidence="1">Uncharacterized protein</fullName>
    </submittedName>
</protein>
<evidence type="ECO:0000313" key="1">
    <source>
        <dbReference type="EMBL" id="MBX50117.1"/>
    </source>
</evidence>